<dbReference type="PROSITE" id="PS50240">
    <property type="entry name" value="TRYPSIN_DOM"/>
    <property type="match status" value="2"/>
</dbReference>
<feature type="domain" description="Peptidase S1" evidence="8">
    <location>
        <begin position="300"/>
        <end position="528"/>
    </location>
</feature>
<accession>A0AAV8VWT7</accession>
<dbReference type="PANTHER" id="PTHR24276:SF91">
    <property type="entry name" value="AT26814P-RELATED"/>
    <property type="match status" value="1"/>
</dbReference>
<keyword evidence="4 6" id="KW-0720">Serine protease</keyword>
<dbReference type="PRINTS" id="PR00722">
    <property type="entry name" value="CHYMOTRYPSIN"/>
</dbReference>
<dbReference type="Gene3D" id="2.40.10.10">
    <property type="entry name" value="Trypsin-like serine proteases"/>
    <property type="match status" value="4"/>
</dbReference>
<dbReference type="InterPro" id="IPR018114">
    <property type="entry name" value="TRYPSIN_HIS"/>
</dbReference>
<keyword evidence="3 6" id="KW-0378">Hydrolase</keyword>
<dbReference type="PROSITE" id="PS00135">
    <property type="entry name" value="TRYPSIN_SER"/>
    <property type="match status" value="1"/>
</dbReference>
<evidence type="ECO:0000256" key="3">
    <source>
        <dbReference type="ARBA" id="ARBA00022801"/>
    </source>
</evidence>
<dbReference type="InterPro" id="IPR050430">
    <property type="entry name" value="Peptidase_S1"/>
</dbReference>
<evidence type="ECO:0000313" key="9">
    <source>
        <dbReference type="EMBL" id="KAJ8918116.1"/>
    </source>
</evidence>
<dbReference type="PROSITE" id="PS00134">
    <property type="entry name" value="TRYPSIN_HIS"/>
    <property type="match status" value="1"/>
</dbReference>
<evidence type="ECO:0000256" key="5">
    <source>
        <dbReference type="ARBA" id="ARBA00023157"/>
    </source>
</evidence>
<dbReference type="Proteomes" id="UP001159042">
    <property type="component" value="Unassembled WGS sequence"/>
</dbReference>
<keyword evidence="7" id="KW-0732">Signal</keyword>
<comment type="similarity">
    <text evidence="1">Belongs to the peptidase S1 family.</text>
</comment>
<evidence type="ECO:0000259" key="8">
    <source>
        <dbReference type="PROSITE" id="PS50240"/>
    </source>
</evidence>
<dbReference type="GO" id="GO:0006508">
    <property type="term" value="P:proteolysis"/>
    <property type="evidence" value="ECO:0007669"/>
    <property type="project" value="UniProtKB-KW"/>
</dbReference>
<dbReference type="InterPro" id="IPR043504">
    <property type="entry name" value="Peptidase_S1_PA_chymotrypsin"/>
</dbReference>
<dbReference type="InterPro" id="IPR001314">
    <property type="entry name" value="Peptidase_S1A"/>
</dbReference>
<proteinExistence type="inferred from homology"/>
<dbReference type="SMART" id="SM00020">
    <property type="entry name" value="Tryp_SPc"/>
    <property type="match status" value="2"/>
</dbReference>
<evidence type="ECO:0000313" key="10">
    <source>
        <dbReference type="Proteomes" id="UP001159042"/>
    </source>
</evidence>
<dbReference type="EMBL" id="JANEYG010000028">
    <property type="protein sequence ID" value="KAJ8918116.1"/>
    <property type="molecule type" value="Genomic_DNA"/>
</dbReference>
<feature type="signal peptide" evidence="7">
    <location>
        <begin position="1"/>
        <end position="16"/>
    </location>
</feature>
<evidence type="ECO:0000256" key="4">
    <source>
        <dbReference type="ARBA" id="ARBA00022825"/>
    </source>
</evidence>
<evidence type="ECO:0000256" key="1">
    <source>
        <dbReference type="ARBA" id="ARBA00007664"/>
    </source>
</evidence>
<dbReference type="InterPro" id="IPR009003">
    <property type="entry name" value="Peptidase_S1_PA"/>
</dbReference>
<keyword evidence="10" id="KW-1185">Reference proteome</keyword>
<dbReference type="CDD" id="cd00190">
    <property type="entry name" value="Tryp_SPc"/>
    <property type="match status" value="2"/>
</dbReference>
<dbReference type="GO" id="GO:0004252">
    <property type="term" value="F:serine-type endopeptidase activity"/>
    <property type="evidence" value="ECO:0007669"/>
    <property type="project" value="InterPro"/>
</dbReference>
<feature type="chain" id="PRO_5043541219" description="Peptidase S1 domain-containing protein" evidence="7">
    <location>
        <begin position="17"/>
        <end position="529"/>
    </location>
</feature>
<organism evidence="9 10">
    <name type="scientific">Exocentrus adspersus</name>
    <dbReference type="NCBI Taxonomy" id="1586481"/>
    <lineage>
        <taxon>Eukaryota</taxon>
        <taxon>Metazoa</taxon>
        <taxon>Ecdysozoa</taxon>
        <taxon>Arthropoda</taxon>
        <taxon>Hexapoda</taxon>
        <taxon>Insecta</taxon>
        <taxon>Pterygota</taxon>
        <taxon>Neoptera</taxon>
        <taxon>Endopterygota</taxon>
        <taxon>Coleoptera</taxon>
        <taxon>Polyphaga</taxon>
        <taxon>Cucujiformia</taxon>
        <taxon>Chrysomeloidea</taxon>
        <taxon>Cerambycidae</taxon>
        <taxon>Lamiinae</taxon>
        <taxon>Acanthocinini</taxon>
        <taxon>Exocentrus</taxon>
    </lineage>
</organism>
<dbReference type="FunFam" id="2.40.10.10:FF:000005">
    <property type="entry name" value="Serine protease 37"/>
    <property type="match status" value="1"/>
</dbReference>
<evidence type="ECO:0000256" key="6">
    <source>
        <dbReference type="RuleBase" id="RU363034"/>
    </source>
</evidence>
<evidence type="ECO:0000256" key="7">
    <source>
        <dbReference type="SAM" id="SignalP"/>
    </source>
</evidence>
<feature type="domain" description="Peptidase S1" evidence="8">
    <location>
        <begin position="52"/>
        <end position="297"/>
    </location>
</feature>
<reference evidence="9 10" key="1">
    <citation type="journal article" date="2023" name="Insect Mol. Biol.">
        <title>Genome sequencing provides insights into the evolution of gene families encoding plant cell wall-degrading enzymes in longhorned beetles.</title>
        <authorList>
            <person name="Shin N.R."/>
            <person name="Okamura Y."/>
            <person name="Kirsch R."/>
            <person name="Pauchet Y."/>
        </authorList>
    </citation>
    <scope>NUCLEOTIDE SEQUENCE [LARGE SCALE GENOMIC DNA]</scope>
    <source>
        <strain evidence="9">EAD_L_NR</strain>
    </source>
</reference>
<gene>
    <name evidence="9" type="ORF">NQ315_011573</name>
</gene>
<dbReference type="SUPFAM" id="SSF50494">
    <property type="entry name" value="Trypsin-like serine proteases"/>
    <property type="match status" value="2"/>
</dbReference>
<dbReference type="InterPro" id="IPR033116">
    <property type="entry name" value="TRYPSIN_SER"/>
</dbReference>
<protein>
    <recommendedName>
        <fullName evidence="8">Peptidase S1 domain-containing protein</fullName>
    </recommendedName>
</protein>
<name>A0AAV8VWT7_9CUCU</name>
<comment type="caution">
    <text evidence="9">The sequence shown here is derived from an EMBL/GenBank/DDBJ whole genome shotgun (WGS) entry which is preliminary data.</text>
</comment>
<dbReference type="AlphaFoldDB" id="A0AAV8VWT7"/>
<sequence>MKIVACLVALLNLSATVPSPPQLPWNEIKGINVNVEPISNYTVVDEPIDRRIIGGDEVEPHSRPYQVALLINGRSFCAGSLISPNFVLTAAHCTISASYVELILGAHNPSIEEPTQIRVTSTNLIIHENYTKPNKHSNDISLIKTPEYIVTNSYIQIVELADADAGGYDWSVSVLSGWGSTSDSNSSISSGLREIYLYVQSSYLCAKFYGADVITSASICTSGDGIIGGCHGDSGSPLVVGKTQVGVLSFISSEGCESGYPTGYSRLLPWNEIKEKSFYAEPILAFNYTPNIHNDVDGRIIGGHEAQPHSRPYQVALIINGENFCSGSLISPNYVLTAARCTSSASYVELILGAHNLNIQEASQMRLTSSSIIIHEDYMKPDQHDNDISLIKTPNHIVTNEYIQIVPLADAVSGTYTGYVADVSGWGTTSDSTPTMSPVLLQTHLVIQANFYCVDIFGPDVIKPSTMCGSNGREVIGPCNGDSGAPLVAGNVQVGIASFIASSGCDSTDPSGYTRISYFRPWINKNTDL</sequence>
<dbReference type="PANTHER" id="PTHR24276">
    <property type="entry name" value="POLYSERASE-RELATED"/>
    <property type="match status" value="1"/>
</dbReference>
<keyword evidence="5" id="KW-1015">Disulfide bond</keyword>
<dbReference type="Pfam" id="PF00089">
    <property type="entry name" value="Trypsin"/>
    <property type="match status" value="2"/>
</dbReference>
<dbReference type="FunFam" id="2.40.10.10:FF:000166">
    <property type="entry name" value="Trypsin"/>
    <property type="match status" value="1"/>
</dbReference>
<evidence type="ECO:0000256" key="2">
    <source>
        <dbReference type="ARBA" id="ARBA00022670"/>
    </source>
</evidence>
<dbReference type="InterPro" id="IPR001254">
    <property type="entry name" value="Trypsin_dom"/>
</dbReference>
<keyword evidence="2 6" id="KW-0645">Protease</keyword>